<proteinExistence type="predicted"/>
<evidence type="ECO:0000313" key="3">
    <source>
        <dbReference type="Proteomes" id="UP000258502"/>
    </source>
</evidence>
<feature type="non-terminal residue" evidence="2">
    <location>
        <position position="1"/>
    </location>
</feature>
<dbReference type="EMBL" id="KC787102">
    <property type="protein sequence ID" value="AGK85845.1"/>
    <property type="molecule type" value="Genomic_DNA"/>
</dbReference>
<gene>
    <name evidence="2" type="ORF">Chy1_001</name>
</gene>
<evidence type="ECO:0000256" key="1">
    <source>
        <dbReference type="SAM" id="MobiDB-lite"/>
    </source>
</evidence>
<feature type="region of interest" description="Disordered" evidence="1">
    <location>
        <begin position="1"/>
        <end position="41"/>
    </location>
</feature>
<protein>
    <submittedName>
        <fullName evidence="2">Uncharacterized protein</fullName>
    </submittedName>
</protein>
<dbReference type="Proteomes" id="UP000258502">
    <property type="component" value="Genome"/>
</dbReference>
<accession>R4JDC8</accession>
<sequence>EYPTYWDRRRKQVSDAWAEEDPPVAAVPLEPEDATAPGKEPGQAAWVDLEAAVEPPEAAGAV</sequence>
<reference evidence="2 3" key="1">
    <citation type="submission" date="2013-02" db="EMBL/GenBank/DDBJ databases">
        <title>Genome structure of mycobacteriophage Chy1: implications for phage evolution.</title>
        <authorList>
            <person name="Liu P."/>
            <person name="Wu T."/>
            <person name="Guo S."/>
        </authorList>
    </citation>
    <scope>NUCLEOTIDE SEQUENCE [LARGE SCALE GENOMIC DNA]</scope>
</reference>
<evidence type="ECO:0000313" key="2">
    <source>
        <dbReference type="EMBL" id="AGK85845.1"/>
    </source>
</evidence>
<organism evidence="2 3">
    <name type="scientific">Mycobacterium phage Chy1</name>
    <dbReference type="NCBI Taxonomy" id="1219531"/>
    <lineage>
        <taxon>Viruses</taxon>
        <taxon>Duplodnaviria</taxon>
        <taxon>Heunggongvirae</taxon>
        <taxon>Uroviricota</taxon>
        <taxon>Caudoviricetes</taxon>
        <taxon>Fromanvirus</taxon>
        <taxon>Mycobacterium phage D29</taxon>
    </lineage>
</organism>
<name>R4JDC8_BPMD2</name>